<dbReference type="EMBL" id="PVWQ01000011">
    <property type="protein sequence ID" value="RDW69109.1"/>
    <property type="molecule type" value="Genomic_DNA"/>
</dbReference>
<gene>
    <name evidence="1" type="ORF">DSM5745_08869</name>
</gene>
<proteinExistence type="predicted"/>
<evidence type="ECO:0000313" key="1">
    <source>
        <dbReference type="EMBL" id="RDW69109.1"/>
    </source>
</evidence>
<organism evidence="1 2">
    <name type="scientific">Aspergillus mulundensis</name>
    <dbReference type="NCBI Taxonomy" id="1810919"/>
    <lineage>
        <taxon>Eukaryota</taxon>
        <taxon>Fungi</taxon>
        <taxon>Dikarya</taxon>
        <taxon>Ascomycota</taxon>
        <taxon>Pezizomycotina</taxon>
        <taxon>Eurotiomycetes</taxon>
        <taxon>Eurotiomycetidae</taxon>
        <taxon>Eurotiales</taxon>
        <taxon>Aspergillaceae</taxon>
        <taxon>Aspergillus</taxon>
        <taxon>Aspergillus subgen. Nidulantes</taxon>
    </lineage>
</organism>
<dbReference type="OrthoDB" id="3000060at2759"/>
<dbReference type="RefSeq" id="XP_026600898.1">
    <property type="nucleotide sequence ID" value="XM_026750885.1"/>
</dbReference>
<keyword evidence="2" id="KW-1185">Reference proteome</keyword>
<dbReference type="AlphaFoldDB" id="A0A3D8R506"/>
<protein>
    <submittedName>
        <fullName evidence="1">Uncharacterized protein</fullName>
    </submittedName>
</protein>
<name>A0A3D8R506_9EURO</name>
<reference evidence="1 2" key="1">
    <citation type="journal article" date="2018" name="IMA Fungus">
        <title>IMA Genome-F 9: Draft genome sequence of Annulohypoxylon stygium, Aspergillus mulundensis, Berkeleyomyces basicola (syn. Thielaviopsis basicola), Ceratocystis smalleyi, two Cercospora beticola strains, Coleophoma cylindrospora, Fusarium fracticaudum, Phialophora cf. hyalina, and Morchella septimelata.</title>
        <authorList>
            <person name="Wingfield B.D."/>
            <person name="Bills G.F."/>
            <person name="Dong Y."/>
            <person name="Huang W."/>
            <person name="Nel W.J."/>
            <person name="Swalarsk-Parry B.S."/>
            <person name="Vaghefi N."/>
            <person name="Wilken P.M."/>
            <person name="An Z."/>
            <person name="de Beer Z.W."/>
            <person name="De Vos L."/>
            <person name="Chen L."/>
            <person name="Duong T.A."/>
            <person name="Gao Y."/>
            <person name="Hammerbacher A."/>
            <person name="Kikkert J.R."/>
            <person name="Li Y."/>
            <person name="Li H."/>
            <person name="Li K."/>
            <person name="Li Q."/>
            <person name="Liu X."/>
            <person name="Ma X."/>
            <person name="Naidoo K."/>
            <person name="Pethybridge S.J."/>
            <person name="Sun J."/>
            <person name="Steenkamp E.T."/>
            <person name="van der Nest M.A."/>
            <person name="van Wyk S."/>
            <person name="Wingfield M.J."/>
            <person name="Xiong C."/>
            <person name="Yue Q."/>
            <person name="Zhang X."/>
        </authorList>
    </citation>
    <scope>NUCLEOTIDE SEQUENCE [LARGE SCALE GENOMIC DNA]</scope>
    <source>
        <strain evidence="1 2">DSM 5745</strain>
    </source>
</reference>
<accession>A0A3D8R506</accession>
<dbReference type="STRING" id="1810919.A0A3D8R506"/>
<sequence>MDSETAARVTCTDLAFITSRPPDVPCKNRIVAVCGIYDCPADNDAAAPYRDGFILSDFYLFYHLLFPTHTHSTNQIWLTAESAEGLVEKYTEYAHGSPRGERRVVLDASFLPLDAGLGSMRVVEADMLLDRFVETVREQARLSVQNDETLILLIFAHGQGTTGKVLLGGNTKTGKPHLLSMDVLKRTLPKEAKVTLMMTSCYSGSWLVQPSVQYATHLNVTGVAWSGPSRKTRSWAVSKSLGRACGTSVASALLHNLISIEETDEAEGDALEDPTYISFCDAIYQKAKALDRFSPHQQVYFSAQDDEWETQWAKRTGAPLAGYKARWEALRVLSRGDFDDSNPASQTASYRETFLHREYELRAREYCEAKPGPNNVASNVSLHATIGHFFGRFERSIPRDKLRLEYDLARIKGRLAQMGEVDELIVAMALDFPSCLTYSWEEDYHPDPALDKKVSAAFHLVANAHLIRDFFNPHFYKPIRVLAIALAQNCETEAEMMKRIEIAQDFKAQRDEFLLPRVGAAHLLDDPEVQAETHSLAAAMRALGHRVRVKINSQTPSHRGYQAVPQA</sequence>
<dbReference type="Proteomes" id="UP000256690">
    <property type="component" value="Unassembled WGS sequence"/>
</dbReference>
<dbReference type="GeneID" id="38119239"/>
<comment type="caution">
    <text evidence="1">The sequence shown here is derived from an EMBL/GenBank/DDBJ whole genome shotgun (WGS) entry which is preliminary data.</text>
</comment>
<evidence type="ECO:0000313" key="2">
    <source>
        <dbReference type="Proteomes" id="UP000256690"/>
    </source>
</evidence>